<reference evidence="14" key="2">
    <citation type="submission" date="2020-01" db="EMBL/GenBank/DDBJ databases">
        <title>Draft genome sequence of the Termite Coptotermes fromosanus.</title>
        <authorList>
            <person name="Itakura S."/>
            <person name="Yosikawa Y."/>
            <person name="Umezawa K."/>
        </authorList>
    </citation>
    <scope>NUCLEOTIDE SEQUENCE [LARGE SCALE GENOMIC DNA]</scope>
</reference>
<dbReference type="Gene3D" id="1.10.630.10">
    <property type="entry name" value="Cytochrome P450"/>
    <property type="match status" value="1"/>
</dbReference>
<evidence type="ECO:0000313" key="14">
    <source>
        <dbReference type="Proteomes" id="UP000502823"/>
    </source>
</evidence>
<dbReference type="Pfam" id="PF00067">
    <property type="entry name" value="p450"/>
    <property type="match status" value="1"/>
</dbReference>
<feature type="binding site" description="axial binding residue" evidence="11">
    <location>
        <position position="117"/>
    </location>
    <ligand>
        <name>heme</name>
        <dbReference type="ChEBI" id="CHEBI:30413"/>
    </ligand>
    <ligandPart>
        <name>Fe</name>
        <dbReference type="ChEBI" id="CHEBI:18248"/>
    </ligandPart>
</feature>
<dbReference type="InterPro" id="IPR002403">
    <property type="entry name" value="Cyt_P450_E_grp-IV"/>
</dbReference>
<dbReference type="GO" id="GO:0004497">
    <property type="term" value="F:monooxygenase activity"/>
    <property type="evidence" value="ECO:0007669"/>
    <property type="project" value="UniProtKB-KW"/>
</dbReference>
<dbReference type="InterPro" id="IPR001128">
    <property type="entry name" value="Cyt_P450"/>
</dbReference>
<evidence type="ECO:0000256" key="11">
    <source>
        <dbReference type="PIRSR" id="PIRSR602403-1"/>
    </source>
</evidence>
<evidence type="ECO:0000256" key="5">
    <source>
        <dbReference type="ARBA" id="ARBA00010617"/>
    </source>
</evidence>
<dbReference type="OrthoDB" id="1470350at2759"/>
<proteinExistence type="inferred from homology"/>
<keyword evidence="10" id="KW-0503">Monooxygenase</keyword>
<evidence type="ECO:0000256" key="8">
    <source>
        <dbReference type="ARBA" id="ARBA00023002"/>
    </source>
</evidence>
<evidence type="ECO:0000256" key="7">
    <source>
        <dbReference type="ARBA" id="ARBA00022723"/>
    </source>
</evidence>
<dbReference type="InParanoid" id="A0A6L2Q1V9"/>
<evidence type="ECO:0008006" key="15">
    <source>
        <dbReference type="Google" id="ProtNLM"/>
    </source>
</evidence>
<dbReference type="GO" id="GO:0016705">
    <property type="term" value="F:oxidoreductase activity, acting on paired donors, with incorporation or reduction of molecular oxygen"/>
    <property type="evidence" value="ECO:0007669"/>
    <property type="project" value="InterPro"/>
</dbReference>
<gene>
    <name evidence="13" type="ORF">Cfor_02936</name>
    <name evidence="12" type="ORF">Cfor_03121</name>
</gene>
<comment type="caution">
    <text evidence="12">The sequence shown here is derived from an EMBL/GenBank/DDBJ whole genome shotgun (WGS) entry which is preliminary data.</text>
</comment>
<organism evidence="12 14">
    <name type="scientific">Coptotermes formosanus</name>
    <name type="common">Formosan subterranean termite</name>
    <dbReference type="NCBI Taxonomy" id="36987"/>
    <lineage>
        <taxon>Eukaryota</taxon>
        <taxon>Metazoa</taxon>
        <taxon>Ecdysozoa</taxon>
        <taxon>Arthropoda</taxon>
        <taxon>Hexapoda</taxon>
        <taxon>Insecta</taxon>
        <taxon>Pterygota</taxon>
        <taxon>Neoptera</taxon>
        <taxon>Polyneoptera</taxon>
        <taxon>Dictyoptera</taxon>
        <taxon>Blattodea</taxon>
        <taxon>Blattoidea</taxon>
        <taxon>Termitoidae</taxon>
        <taxon>Rhinotermitidae</taxon>
        <taxon>Coptotermes</taxon>
    </lineage>
</organism>
<dbReference type="Proteomes" id="UP000502823">
    <property type="component" value="Unassembled WGS sequence"/>
</dbReference>
<evidence type="ECO:0000256" key="2">
    <source>
        <dbReference type="ARBA" id="ARBA00003690"/>
    </source>
</evidence>
<evidence type="ECO:0000256" key="9">
    <source>
        <dbReference type="ARBA" id="ARBA00023004"/>
    </source>
</evidence>
<dbReference type="InterPro" id="IPR036396">
    <property type="entry name" value="Cyt_P450_sf"/>
</dbReference>
<comment type="cofactor">
    <cofactor evidence="1 11">
        <name>heme</name>
        <dbReference type="ChEBI" id="CHEBI:30413"/>
    </cofactor>
</comment>
<dbReference type="InterPro" id="IPR050196">
    <property type="entry name" value="Cytochrome_P450_Monoox"/>
</dbReference>
<evidence type="ECO:0000256" key="4">
    <source>
        <dbReference type="ARBA" id="ARBA00004406"/>
    </source>
</evidence>
<reference evidence="12" key="1">
    <citation type="journal article" date="2020" name="J. Asia-Pac. Entomol.">
        <title>Draft genome sequence of the termite, Coptotermes formosanus: Genetic insights into the pyruvate dehydrogenase complex of the termite.</title>
        <authorList>
            <person name="Itakura S."/>
            <person name="Yosikawa Y."/>
            <person name="Togami Y."/>
            <person name="Umezawa K."/>
        </authorList>
    </citation>
    <scope>NUCLEOTIDE SEQUENCE</scope>
    <source>
        <tissue evidence="12">Head</tissue>
    </source>
</reference>
<comment type="similarity">
    <text evidence="5">Belongs to the cytochrome P450 family.</text>
</comment>
<feature type="non-terminal residue" evidence="12">
    <location>
        <position position="118"/>
    </location>
</feature>
<keyword evidence="14" id="KW-1185">Reference proteome</keyword>
<evidence type="ECO:0000256" key="10">
    <source>
        <dbReference type="ARBA" id="ARBA00023033"/>
    </source>
</evidence>
<dbReference type="GO" id="GO:0020037">
    <property type="term" value="F:heme binding"/>
    <property type="evidence" value="ECO:0007669"/>
    <property type="project" value="InterPro"/>
</dbReference>
<dbReference type="AlphaFoldDB" id="A0A6L2Q1V9"/>
<dbReference type="PANTHER" id="PTHR24291">
    <property type="entry name" value="CYTOCHROME P450 FAMILY 4"/>
    <property type="match status" value="1"/>
</dbReference>
<comment type="subcellular location">
    <subcellularLocation>
        <location evidence="4">Endoplasmic reticulum membrane</location>
        <topology evidence="4">Peripheral membrane protein</topology>
    </subcellularLocation>
    <subcellularLocation>
        <location evidence="3">Microsome membrane</location>
        <topology evidence="3">Peripheral membrane protein</topology>
    </subcellularLocation>
</comment>
<name>A0A6L2Q1V9_COPFO</name>
<keyword evidence="8" id="KW-0560">Oxidoreductase</keyword>
<keyword evidence="9 11" id="KW-0408">Iron</keyword>
<dbReference type="PANTHER" id="PTHR24291:SF106">
    <property type="entry name" value="CYTOCHROME P450 4G1-RELATED"/>
    <property type="match status" value="1"/>
</dbReference>
<evidence type="ECO:0000313" key="13">
    <source>
        <dbReference type="EMBL" id="GFG37123.1"/>
    </source>
</evidence>
<sequence length="118" mass="13566">EMCVQELNQIFGESDRPATFADTLQMKFLERCLLETLRMYPPVPIIARKLQEDVKLVSKNCTVPKGTTIIIATPVTHRLEQYWDNPDVFNPDNHLPEKAAERHFYSFIPFSAGPRSCV</sequence>
<accession>A0A6L2Q1V9</accession>
<evidence type="ECO:0000313" key="12">
    <source>
        <dbReference type="EMBL" id="GFG35887.1"/>
    </source>
</evidence>
<dbReference type="PRINTS" id="PR00465">
    <property type="entry name" value="EP450IV"/>
</dbReference>
<keyword evidence="6 11" id="KW-0349">Heme</keyword>
<dbReference type="GO" id="GO:0005789">
    <property type="term" value="C:endoplasmic reticulum membrane"/>
    <property type="evidence" value="ECO:0007669"/>
    <property type="project" value="UniProtKB-SubCell"/>
</dbReference>
<dbReference type="EMBL" id="BLKM01009155">
    <property type="protein sequence ID" value="GFG35887.1"/>
    <property type="molecule type" value="Genomic_DNA"/>
</dbReference>
<dbReference type="GO" id="GO:0005506">
    <property type="term" value="F:iron ion binding"/>
    <property type="evidence" value="ECO:0007669"/>
    <property type="project" value="InterPro"/>
</dbReference>
<feature type="non-terminal residue" evidence="12">
    <location>
        <position position="1"/>
    </location>
</feature>
<dbReference type="SUPFAM" id="SSF48264">
    <property type="entry name" value="Cytochrome P450"/>
    <property type="match status" value="1"/>
</dbReference>
<evidence type="ECO:0000256" key="1">
    <source>
        <dbReference type="ARBA" id="ARBA00001971"/>
    </source>
</evidence>
<protein>
    <recommendedName>
        <fullName evidence="15">Cytochrome P450</fullName>
    </recommendedName>
</protein>
<evidence type="ECO:0000256" key="3">
    <source>
        <dbReference type="ARBA" id="ARBA00004174"/>
    </source>
</evidence>
<evidence type="ECO:0000256" key="6">
    <source>
        <dbReference type="ARBA" id="ARBA00022617"/>
    </source>
</evidence>
<keyword evidence="7 11" id="KW-0479">Metal-binding</keyword>
<dbReference type="EMBL" id="BLKM01006361">
    <property type="protein sequence ID" value="GFG37123.1"/>
    <property type="molecule type" value="Genomic_DNA"/>
</dbReference>
<comment type="function">
    <text evidence="2">May be involved in the metabolism of insect hormones and in the breakdown of synthetic insecticides.</text>
</comment>